<keyword evidence="4 7" id="KW-0805">Transcription regulation</keyword>
<dbReference type="Gene3D" id="3.30.1360.40">
    <property type="match status" value="1"/>
</dbReference>
<evidence type="ECO:0000313" key="12">
    <source>
        <dbReference type="Proteomes" id="UP000620366"/>
    </source>
</evidence>
<evidence type="ECO:0000256" key="8">
    <source>
        <dbReference type="NCBIfam" id="TIGR01529"/>
    </source>
</evidence>
<dbReference type="InterPro" id="IPR036388">
    <property type="entry name" value="WH-like_DNA-bd_sf"/>
</dbReference>
<feature type="domain" description="Arginine repressor DNA-binding" evidence="9">
    <location>
        <begin position="2"/>
        <end position="62"/>
    </location>
</feature>
<dbReference type="NCBIfam" id="TIGR01529">
    <property type="entry name" value="argR_whole"/>
    <property type="match status" value="1"/>
</dbReference>
<gene>
    <name evidence="7 11" type="primary">argR</name>
    <name evidence="11" type="ORF">H8695_02440</name>
</gene>
<dbReference type="SUPFAM" id="SSF55252">
    <property type="entry name" value="C-terminal domain of arginine repressor"/>
    <property type="match status" value="1"/>
</dbReference>
<organism evidence="11 12">
    <name type="scientific">Feifania hominis</name>
    <dbReference type="NCBI Taxonomy" id="2763660"/>
    <lineage>
        <taxon>Bacteria</taxon>
        <taxon>Bacillati</taxon>
        <taxon>Bacillota</taxon>
        <taxon>Clostridia</taxon>
        <taxon>Eubacteriales</taxon>
        <taxon>Feifaniaceae</taxon>
        <taxon>Feifania</taxon>
    </lineage>
</organism>
<evidence type="ECO:0000256" key="7">
    <source>
        <dbReference type="HAMAP-Rule" id="MF_00173"/>
    </source>
</evidence>
<dbReference type="GO" id="GO:0034618">
    <property type="term" value="F:arginine binding"/>
    <property type="evidence" value="ECO:0007669"/>
    <property type="project" value="InterPro"/>
</dbReference>
<evidence type="ECO:0000259" key="9">
    <source>
        <dbReference type="Pfam" id="PF01316"/>
    </source>
</evidence>
<dbReference type="GO" id="GO:0003677">
    <property type="term" value="F:DNA binding"/>
    <property type="evidence" value="ECO:0007669"/>
    <property type="project" value="UniProtKB-KW"/>
</dbReference>
<keyword evidence="5 7" id="KW-0238">DNA-binding</keyword>
<dbReference type="EMBL" id="JACRSP010000001">
    <property type="protein sequence ID" value="MBC8535554.1"/>
    <property type="molecule type" value="Genomic_DNA"/>
</dbReference>
<dbReference type="Pfam" id="PF01316">
    <property type="entry name" value="Arg_repressor"/>
    <property type="match status" value="1"/>
</dbReference>
<evidence type="ECO:0000313" key="11">
    <source>
        <dbReference type="EMBL" id="MBC8535554.1"/>
    </source>
</evidence>
<dbReference type="InterPro" id="IPR036251">
    <property type="entry name" value="Arg_repress_C_sf"/>
</dbReference>
<comment type="function">
    <text evidence="7">Regulates arginine biosynthesis genes.</text>
</comment>
<dbReference type="InterPro" id="IPR020900">
    <property type="entry name" value="Arg_repress_DNA-bd"/>
</dbReference>
<evidence type="ECO:0000256" key="5">
    <source>
        <dbReference type="ARBA" id="ARBA00023125"/>
    </source>
</evidence>
<comment type="similarity">
    <text evidence="2 7">Belongs to the ArgR family.</text>
</comment>
<keyword evidence="7" id="KW-0678">Repressor</keyword>
<keyword evidence="7" id="KW-0055">Arginine biosynthesis</keyword>
<dbReference type="GO" id="GO:0051259">
    <property type="term" value="P:protein complex oligomerization"/>
    <property type="evidence" value="ECO:0007669"/>
    <property type="project" value="InterPro"/>
</dbReference>
<evidence type="ECO:0000256" key="2">
    <source>
        <dbReference type="ARBA" id="ARBA00008316"/>
    </source>
</evidence>
<dbReference type="Proteomes" id="UP000620366">
    <property type="component" value="Unassembled WGS sequence"/>
</dbReference>
<dbReference type="GO" id="GO:0006526">
    <property type="term" value="P:L-arginine biosynthetic process"/>
    <property type="evidence" value="ECO:0007669"/>
    <property type="project" value="UniProtKB-KW"/>
</dbReference>
<dbReference type="PANTHER" id="PTHR34471:SF1">
    <property type="entry name" value="ARGININE REPRESSOR"/>
    <property type="match status" value="1"/>
</dbReference>
<comment type="pathway">
    <text evidence="7">Amino-acid biosynthesis; L-arginine biosynthesis [regulation].</text>
</comment>
<evidence type="ECO:0000256" key="1">
    <source>
        <dbReference type="ARBA" id="ARBA00004496"/>
    </source>
</evidence>
<comment type="caution">
    <text evidence="11">The sequence shown here is derived from an EMBL/GenBank/DDBJ whole genome shotgun (WGS) entry which is preliminary data.</text>
</comment>
<evidence type="ECO:0000256" key="4">
    <source>
        <dbReference type="ARBA" id="ARBA00023015"/>
    </source>
</evidence>
<evidence type="ECO:0000259" key="10">
    <source>
        <dbReference type="Pfam" id="PF02863"/>
    </source>
</evidence>
<dbReference type="Pfam" id="PF02863">
    <property type="entry name" value="Arg_repressor_C"/>
    <property type="match status" value="1"/>
</dbReference>
<feature type="domain" description="Arginine repressor C-terminal" evidence="10">
    <location>
        <begin position="82"/>
        <end position="146"/>
    </location>
</feature>
<dbReference type="InterPro" id="IPR036390">
    <property type="entry name" value="WH_DNA-bd_sf"/>
</dbReference>
<dbReference type="AlphaFoldDB" id="A0A926DD07"/>
<dbReference type="SUPFAM" id="SSF46785">
    <property type="entry name" value="Winged helix' DNA-binding domain"/>
    <property type="match status" value="1"/>
</dbReference>
<dbReference type="GO" id="GO:0005737">
    <property type="term" value="C:cytoplasm"/>
    <property type="evidence" value="ECO:0007669"/>
    <property type="project" value="UniProtKB-SubCell"/>
</dbReference>
<evidence type="ECO:0000256" key="6">
    <source>
        <dbReference type="ARBA" id="ARBA00023163"/>
    </source>
</evidence>
<accession>A0A926DD07</accession>
<protein>
    <recommendedName>
        <fullName evidence="7 8">Arginine repressor</fullName>
    </recommendedName>
</protein>
<keyword evidence="3 7" id="KW-0963">Cytoplasm</keyword>
<dbReference type="RefSeq" id="WP_249299281.1">
    <property type="nucleotide sequence ID" value="NZ_JACRSP010000001.1"/>
</dbReference>
<reference evidence="11" key="1">
    <citation type="submission" date="2020-08" db="EMBL/GenBank/DDBJ databases">
        <title>Genome public.</title>
        <authorList>
            <person name="Liu C."/>
            <person name="Sun Q."/>
        </authorList>
    </citation>
    <scope>NUCLEOTIDE SEQUENCE</scope>
    <source>
        <strain evidence="11">BX7</strain>
    </source>
</reference>
<comment type="subcellular location">
    <subcellularLocation>
        <location evidence="1 7">Cytoplasm</location>
    </subcellularLocation>
</comment>
<dbReference type="GO" id="GO:0003700">
    <property type="term" value="F:DNA-binding transcription factor activity"/>
    <property type="evidence" value="ECO:0007669"/>
    <property type="project" value="UniProtKB-UniRule"/>
</dbReference>
<keyword evidence="12" id="KW-1185">Reference proteome</keyword>
<keyword evidence="6 7" id="KW-0804">Transcription</keyword>
<dbReference type="PANTHER" id="PTHR34471">
    <property type="entry name" value="ARGININE REPRESSOR"/>
    <property type="match status" value="1"/>
</dbReference>
<dbReference type="InterPro" id="IPR001669">
    <property type="entry name" value="Arg_repress"/>
</dbReference>
<dbReference type="GO" id="GO:1900079">
    <property type="term" value="P:regulation of arginine biosynthetic process"/>
    <property type="evidence" value="ECO:0007669"/>
    <property type="project" value="UniProtKB-UniRule"/>
</dbReference>
<dbReference type="PRINTS" id="PR01467">
    <property type="entry name" value="ARGREPRESSOR"/>
</dbReference>
<dbReference type="HAMAP" id="MF_00173">
    <property type="entry name" value="Arg_repressor"/>
    <property type="match status" value="1"/>
</dbReference>
<dbReference type="Gene3D" id="1.10.10.10">
    <property type="entry name" value="Winged helix-like DNA-binding domain superfamily/Winged helix DNA-binding domain"/>
    <property type="match status" value="1"/>
</dbReference>
<dbReference type="InterPro" id="IPR020899">
    <property type="entry name" value="Arg_repress_C"/>
</dbReference>
<keyword evidence="7" id="KW-0028">Amino-acid biosynthesis</keyword>
<sequence>MKMKRHSKILDIIQNESVETQEALAERLKQAGYNVTQATVSRDIKELRLLKVQGEDGAYRYVAGVSENKPETPPKYRTILLEAVLSVDYSGNIVVVKCHTGMGNAAAAILDSLHWPSVVGSIAGDDTIMFVMRSEEASVKFAAELTKIIR</sequence>
<evidence type="ECO:0000256" key="3">
    <source>
        <dbReference type="ARBA" id="ARBA00022490"/>
    </source>
</evidence>
<name>A0A926DD07_9FIRM</name>
<proteinExistence type="inferred from homology"/>